<reference evidence="8" key="2">
    <citation type="submission" date="2020-11" db="EMBL/GenBank/DDBJ databases">
        <authorList>
            <person name="McCartney M.A."/>
            <person name="Auch B."/>
            <person name="Kono T."/>
            <person name="Mallez S."/>
            <person name="Becker A."/>
            <person name="Gohl D.M."/>
            <person name="Silverstein K.A.T."/>
            <person name="Koren S."/>
            <person name="Bechman K.B."/>
            <person name="Herman A."/>
            <person name="Abrahante J.E."/>
            <person name="Garbe J."/>
        </authorList>
    </citation>
    <scope>NUCLEOTIDE SEQUENCE</scope>
    <source>
        <strain evidence="8">Duluth1</strain>
        <tissue evidence="8">Whole animal</tissue>
    </source>
</reference>
<dbReference type="Proteomes" id="UP000828390">
    <property type="component" value="Unassembled WGS sequence"/>
</dbReference>
<dbReference type="EMBL" id="JAIWYP010000001">
    <property type="protein sequence ID" value="KAH3880287.1"/>
    <property type="molecule type" value="Genomic_DNA"/>
</dbReference>
<dbReference type="GO" id="GO:0005525">
    <property type="term" value="F:GTP binding"/>
    <property type="evidence" value="ECO:0007669"/>
    <property type="project" value="UniProtKB-KW"/>
</dbReference>
<evidence type="ECO:0000256" key="6">
    <source>
        <dbReference type="ARBA" id="ARBA00023288"/>
    </source>
</evidence>
<name>A0A9D4MS83_DREPO</name>
<dbReference type="InterPro" id="IPR027417">
    <property type="entry name" value="P-loop_NTPase"/>
</dbReference>
<keyword evidence="9" id="KW-1185">Reference proteome</keyword>
<evidence type="ECO:0000256" key="4">
    <source>
        <dbReference type="ARBA" id="ARBA00023134"/>
    </source>
</evidence>
<comment type="caution">
    <text evidence="8">The sequence shown here is derived from an EMBL/GenBank/DDBJ whole genome shotgun (WGS) entry which is preliminary data.</text>
</comment>
<dbReference type="GO" id="GO:0003924">
    <property type="term" value="F:GTPase activity"/>
    <property type="evidence" value="ECO:0007669"/>
    <property type="project" value="InterPro"/>
</dbReference>
<reference evidence="8" key="1">
    <citation type="journal article" date="2019" name="bioRxiv">
        <title>The Genome of the Zebra Mussel, Dreissena polymorpha: A Resource for Invasive Species Research.</title>
        <authorList>
            <person name="McCartney M.A."/>
            <person name="Auch B."/>
            <person name="Kono T."/>
            <person name="Mallez S."/>
            <person name="Zhang Y."/>
            <person name="Obille A."/>
            <person name="Becker A."/>
            <person name="Abrahante J.E."/>
            <person name="Garbe J."/>
            <person name="Badalamenti J.P."/>
            <person name="Herman A."/>
            <person name="Mangelson H."/>
            <person name="Liachko I."/>
            <person name="Sullivan S."/>
            <person name="Sone E.D."/>
            <person name="Koren S."/>
            <person name="Silverstein K.A.T."/>
            <person name="Beckman K.B."/>
            <person name="Gohl D.M."/>
        </authorList>
    </citation>
    <scope>NUCLEOTIDE SEQUENCE</scope>
    <source>
        <strain evidence="8">Duluth1</strain>
        <tissue evidence="8">Whole animal</tissue>
    </source>
</reference>
<dbReference type="SMART" id="SM00173">
    <property type="entry name" value="RAS"/>
    <property type="match status" value="1"/>
</dbReference>
<feature type="region of interest" description="Disordered" evidence="7">
    <location>
        <begin position="130"/>
        <end position="160"/>
    </location>
</feature>
<sequence length="197" mass="22813">MSPDFTVDLIDTDETSLPALININIRRADAFVLVYAIDDFHSFEYFRFMRDAIVKMRTADFPIVVVDNKMNIPERKVHPIDADCLVTVEWEHPHVEVSAKNGVEELTAIFEELFIHPALNNETLMPGIFGPSQTTTSRRKTPSSLPTEVQQSTSTHFKPHKKKCLQMSAFLVWTLVKKIIKKSNEERRVYHEHWIFT</sequence>
<dbReference type="AlphaFoldDB" id="A0A9D4MS83"/>
<evidence type="ECO:0000313" key="8">
    <source>
        <dbReference type="EMBL" id="KAH3880287.1"/>
    </source>
</evidence>
<organism evidence="8 9">
    <name type="scientific">Dreissena polymorpha</name>
    <name type="common">Zebra mussel</name>
    <name type="synonym">Mytilus polymorpha</name>
    <dbReference type="NCBI Taxonomy" id="45954"/>
    <lineage>
        <taxon>Eukaryota</taxon>
        <taxon>Metazoa</taxon>
        <taxon>Spiralia</taxon>
        <taxon>Lophotrochozoa</taxon>
        <taxon>Mollusca</taxon>
        <taxon>Bivalvia</taxon>
        <taxon>Autobranchia</taxon>
        <taxon>Heteroconchia</taxon>
        <taxon>Euheterodonta</taxon>
        <taxon>Imparidentia</taxon>
        <taxon>Neoheterodontei</taxon>
        <taxon>Myida</taxon>
        <taxon>Dreissenoidea</taxon>
        <taxon>Dreissenidae</taxon>
        <taxon>Dreissena</taxon>
    </lineage>
</organism>
<evidence type="ECO:0000256" key="5">
    <source>
        <dbReference type="ARBA" id="ARBA00023136"/>
    </source>
</evidence>
<evidence type="ECO:0000256" key="7">
    <source>
        <dbReference type="SAM" id="MobiDB-lite"/>
    </source>
</evidence>
<keyword evidence="5" id="KW-0472">Membrane</keyword>
<dbReference type="PANTHER" id="PTHR46149">
    <property type="entry name" value="MIP08469P"/>
    <property type="match status" value="1"/>
</dbReference>
<proteinExistence type="predicted"/>
<dbReference type="InterPro" id="IPR001806">
    <property type="entry name" value="Small_GTPase"/>
</dbReference>
<keyword evidence="6" id="KW-0449">Lipoprotein</keyword>
<keyword evidence="3" id="KW-0488">Methylation</keyword>
<dbReference type="Pfam" id="PF00071">
    <property type="entry name" value="Ras"/>
    <property type="match status" value="1"/>
</dbReference>
<evidence type="ECO:0000313" key="9">
    <source>
        <dbReference type="Proteomes" id="UP000828390"/>
    </source>
</evidence>
<feature type="compositionally biased region" description="Polar residues" evidence="7">
    <location>
        <begin position="131"/>
        <end position="156"/>
    </location>
</feature>
<evidence type="ECO:0000256" key="3">
    <source>
        <dbReference type="ARBA" id="ARBA00022481"/>
    </source>
</evidence>
<accession>A0A9D4MS83</accession>
<gene>
    <name evidence="8" type="ORF">DPMN_004197</name>
</gene>
<dbReference type="InterPro" id="IPR052236">
    <property type="entry name" value="Small_GTPase_RasD"/>
</dbReference>
<evidence type="ECO:0000256" key="2">
    <source>
        <dbReference type="ARBA" id="ARBA00022475"/>
    </source>
</evidence>
<dbReference type="SUPFAM" id="SSF52540">
    <property type="entry name" value="P-loop containing nucleoside triphosphate hydrolases"/>
    <property type="match status" value="1"/>
</dbReference>
<dbReference type="GO" id="GO:0005886">
    <property type="term" value="C:plasma membrane"/>
    <property type="evidence" value="ECO:0007669"/>
    <property type="project" value="UniProtKB-SubCell"/>
</dbReference>
<protein>
    <submittedName>
        <fullName evidence="8">Uncharacterized protein</fullName>
    </submittedName>
</protein>
<evidence type="ECO:0000256" key="1">
    <source>
        <dbReference type="ARBA" id="ARBA00004193"/>
    </source>
</evidence>
<comment type="subcellular location">
    <subcellularLocation>
        <location evidence="1">Cell membrane</location>
        <topology evidence="1">Lipid-anchor</topology>
    </subcellularLocation>
</comment>
<keyword evidence="2" id="KW-1003">Cell membrane</keyword>
<keyword evidence="4" id="KW-0547">Nucleotide-binding</keyword>
<dbReference type="Gene3D" id="3.40.50.300">
    <property type="entry name" value="P-loop containing nucleotide triphosphate hydrolases"/>
    <property type="match status" value="1"/>
</dbReference>
<dbReference type="PANTHER" id="PTHR46149:SF7">
    <property type="entry name" value="GTP-BINDING PROTEIN DI-RAS2"/>
    <property type="match status" value="1"/>
</dbReference>
<keyword evidence="4" id="KW-0342">GTP-binding</keyword>